<dbReference type="EC" id="2.7.1.158" evidence="2 7"/>
<gene>
    <name evidence="9" type="ORF">OKIOD_LOCUS13821</name>
</gene>
<dbReference type="Proteomes" id="UP001158576">
    <property type="component" value="Chromosome 2"/>
</dbReference>
<evidence type="ECO:0000256" key="5">
    <source>
        <dbReference type="ARBA" id="ARBA00022777"/>
    </source>
</evidence>
<protein>
    <recommendedName>
        <fullName evidence="2 7">Inositol-pentakisphosphate 2-kinase</fullName>
        <ecNumber evidence="2 7">2.7.1.158</ecNumber>
    </recommendedName>
</protein>
<dbReference type="EMBL" id="OU015567">
    <property type="protein sequence ID" value="CAG5110678.1"/>
    <property type="molecule type" value="Genomic_DNA"/>
</dbReference>
<dbReference type="Pfam" id="PF06090">
    <property type="entry name" value="Ins_P5_2-kin"/>
    <property type="match status" value="1"/>
</dbReference>
<keyword evidence="5 7" id="KW-0418">Kinase</keyword>
<evidence type="ECO:0000313" key="10">
    <source>
        <dbReference type="Proteomes" id="UP001158576"/>
    </source>
</evidence>
<dbReference type="PANTHER" id="PTHR14456:SF2">
    <property type="entry name" value="INOSITOL-PENTAKISPHOSPHATE 2-KINASE"/>
    <property type="match status" value="1"/>
</dbReference>
<comment type="similarity">
    <text evidence="1">Belongs to the IPK1 type 2 family.</text>
</comment>
<dbReference type="PANTHER" id="PTHR14456">
    <property type="entry name" value="INOSITOL POLYPHOSPHATE KINASE 1"/>
    <property type="match status" value="1"/>
</dbReference>
<evidence type="ECO:0000313" key="9">
    <source>
        <dbReference type="EMBL" id="CAG5110678.1"/>
    </source>
</evidence>
<reference evidence="9 10" key="1">
    <citation type="submission" date="2021-04" db="EMBL/GenBank/DDBJ databases">
        <authorList>
            <person name="Bliznina A."/>
        </authorList>
    </citation>
    <scope>NUCLEOTIDE SEQUENCE [LARGE SCALE GENOMIC DNA]</scope>
</reference>
<feature type="region of interest" description="Disordered" evidence="8">
    <location>
        <begin position="255"/>
        <end position="274"/>
    </location>
</feature>
<evidence type="ECO:0000256" key="2">
    <source>
        <dbReference type="ARBA" id="ARBA00012023"/>
    </source>
</evidence>
<evidence type="ECO:0000256" key="1">
    <source>
        <dbReference type="ARBA" id="ARBA00007229"/>
    </source>
</evidence>
<dbReference type="InterPro" id="IPR009286">
    <property type="entry name" value="Ins_P5_2-kin"/>
</dbReference>
<evidence type="ECO:0000256" key="6">
    <source>
        <dbReference type="ARBA" id="ARBA00022840"/>
    </source>
</evidence>
<evidence type="ECO:0000256" key="8">
    <source>
        <dbReference type="SAM" id="MobiDB-lite"/>
    </source>
</evidence>
<sequence>MQWDEKDWEYRAEGGKHLVVVNHSLHKILRFIKVPVGVERNLNDERIQIERRLNYEKYAPLLSEFEIHTDSGELVFLSADFCDPLFARIDDDRPNARKLLEVPRGPRYAVLQDDFTQSNSSDSSFAIEIKPKCAYVQPNLRSCQFCLMQLEHLLDGRDVNSRCFYCSADFFSSDLSRKKFAFKNLLENPLKDLRFFKDGELIFSMDTLEYVGKSGNDRFHEKMDDLCGFTDALEKIIEDLCNSLGSREFFSDNQKRPFSDPFDPQRKRFKPLES</sequence>
<comment type="catalytic activity">
    <reaction evidence="7">
        <text>1D-myo-inositol 1,3,4,5,6-pentakisphosphate + ATP = 1D-myo-inositol hexakisphosphate + ADP + H(+)</text>
        <dbReference type="Rhea" id="RHEA:20313"/>
        <dbReference type="ChEBI" id="CHEBI:15378"/>
        <dbReference type="ChEBI" id="CHEBI:30616"/>
        <dbReference type="ChEBI" id="CHEBI:57733"/>
        <dbReference type="ChEBI" id="CHEBI:58130"/>
        <dbReference type="ChEBI" id="CHEBI:456216"/>
        <dbReference type="EC" id="2.7.1.158"/>
    </reaction>
</comment>
<keyword evidence="6 7" id="KW-0067">ATP-binding</keyword>
<dbReference type="Gene3D" id="3.30.200.110">
    <property type="entry name" value="Inositol-pentakisphosphate 2-kinase, N-lobe"/>
    <property type="match status" value="1"/>
</dbReference>
<keyword evidence="4 7" id="KW-0547">Nucleotide-binding</keyword>
<accession>A0ABN7T3K8</accession>
<comment type="domain">
    <text evidence="7">The EXKPK motif is conserved in inositol-pentakisphosphate 2-kinases of both family 1 and 2.</text>
</comment>
<organism evidence="9 10">
    <name type="scientific">Oikopleura dioica</name>
    <name type="common">Tunicate</name>
    <dbReference type="NCBI Taxonomy" id="34765"/>
    <lineage>
        <taxon>Eukaryota</taxon>
        <taxon>Metazoa</taxon>
        <taxon>Chordata</taxon>
        <taxon>Tunicata</taxon>
        <taxon>Appendicularia</taxon>
        <taxon>Copelata</taxon>
        <taxon>Oikopleuridae</taxon>
        <taxon>Oikopleura</taxon>
    </lineage>
</organism>
<evidence type="ECO:0000256" key="3">
    <source>
        <dbReference type="ARBA" id="ARBA00022679"/>
    </source>
</evidence>
<dbReference type="InterPro" id="IPR043001">
    <property type="entry name" value="IP5_2-K_N_lobe"/>
</dbReference>
<evidence type="ECO:0000256" key="7">
    <source>
        <dbReference type="RuleBase" id="RU364126"/>
    </source>
</evidence>
<keyword evidence="3 7" id="KW-0808">Transferase</keyword>
<name>A0ABN7T3K8_OIKDI</name>
<evidence type="ECO:0000256" key="4">
    <source>
        <dbReference type="ARBA" id="ARBA00022741"/>
    </source>
</evidence>
<comment type="function">
    <text evidence="7">Phosphorylates Ins(1,3,4,5,6)P5 at position 2 to form Ins(1,2,3,4,5,6)P6 (InsP6 or phytate).</text>
</comment>
<keyword evidence="10" id="KW-1185">Reference proteome</keyword>
<proteinExistence type="inferred from homology"/>